<dbReference type="Proteomes" id="UP001174677">
    <property type="component" value="Chromosome 17"/>
</dbReference>
<dbReference type="EMBL" id="JARPOI010000017">
    <property type="protein sequence ID" value="KAJ9140195.1"/>
    <property type="molecule type" value="Genomic_DNA"/>
</dbReference>
<dbReference type="PANTHER" id="PTHR33116:SF86">
    <property type="entry name" value="REVERSE TRANSCRIPTASE DOMAIN-CONTAINING PROTEIN"/>
    <property type="match status" value="1"/>
</dbReference>
<reference evidence="1" key="1">
    <citation type="journal article" date="2023" name="Plant Biotechnol. J.">
        <title>Chromosome-level wild Hevea brasiliensis genome provides new tools for genomic-assisted breeding and valuable loci to elevate rubber yield.</title>
        <authorList>
            <person name="Cheng H."/>
            <person name="Song X."/>
            <person name="Hu Y."/>
            <person name="Wu T."/>
            <person name="Yang Q."/>
            <person name="An Z."/>
            <person name="Feng S."/>
            <person name="Deng Z."/>
            <person name="Wu W."/>
            <person name="Zeng X."/>
            <person name="Tu M."/>
            <person name="Wang X."/>
            <person name="Huang H."/>
        </authorList>
    </citation>
    <scope>NUCLEOTIDE SEQUENCE</scope>
    <source>
        <strain evidence="1">MT/VB/25A 57/8</strain>
    </source>
</reference>
<gene>
    <name evidence="1" type="ORF">P3X46_030871</name>
</gene>
<proteinExistence type="predicted"/>
<dbReference type="PANTHER" id="PTHR33116">
    <property type="entry name" value="REVERSE TRANSCRIPTASE ZINC-BINDING DOMAIN-CONTAINING PROTEIN-RELATED-RELATED"/>
    <property type="match status" value="1"/>
</dbReference>
<sequence length="147" mass="16882">MSCISSVCYMVINGSHEIGLFVSERELYEKESSQVVNFQKSSISFSSNTCHDQVVEICNALHVTHKEDYGSYFGLPSHVGRNHRAVFDFVKDRIWKSLQGWKRILLSRVRKEVLLKSVVQSIPTYVMSVFKLSNDIISNIEKIMNSF</sequence>
<keyword evidence="2" id="KW-1185">Reference proteome</keyword>
<name>A0ABQ9KK16_HEVBR</name>
<organism evidence="1 2">
    <name type="scientific">Hevea brasiliensis</name>
    <name type="common">Para rubber tree</name>
    <name type="synonym">Siphonia brasiliensis</name>
    <dbReference type="NCBI Taxonomy" id="3981"/>
    <lineage>
        <taxon>Eukaryota</taxon>
        <taxon>Viridiplantae</taxon>
        <taxon>Streptophyta</taxon>
        <taxon>Embryophyta</taxon>
        <taxon>Tracheophyta</taxon>
        <taxon>Spermatophyta</taxon>
        <taxon>Magnoliopsida</taxon>
        <taxon>eudicotyledons</taxon>
        <taxon>Gunneridae</taxon>
        <taxon>Pentapetalae</taxon>
        <taxon>rosids</taxon>
        <taxon>fabids</taxon>
        <taxon>Malpighiales</taxon>
        <taxon>Euphorbiaceae</taxon>
        <taxon>Crotonoideae</taxon>
        <taxon>Micrandreae</taxon>
        <taxon>Hevea</taxon>
    </lineage>
</organism>
<protein>
    <submittedName>
        <fullName evidence="1">Uncharacterized protein</fullName>
    </submittedName>
</protein>
<evidence type="ECO:0000313" key="2">
    <source>
        <dbReference type="Proteomes" id="UP001174677"/>
    </source>
</evidence>
<comment type="caution">
    <text evidence="1">The sequence shown here is derived from an EMBL/GenBank/DDBJ whole genome shotgun (WGS) entry which is preliminary data.</text>
</comment>
<accession>A0ABQ9KK16</accession>
<evidence type="ECO:0000313" key="1">
    <source>
        <dbReference type="EMBL" id="KAJ9140195.1"/>
    </source>
</evidence>